<dbReference type="AlphaFoldDB" id="A0AAV7MXW1"/>
<keyword evidence="3" id="KW-1185">Reference proteome</keyword>
<protein>
    <submittedName>
        <fullName evidence="2">Uncharacterized protein</fullName>
    </submittedName>
</protein>
<evidence type="ECO:0000313" key="3">
    <source>
        <dbReference type="Proteomes" id="UP001066276"/>
    </source>
</evidence>
<dbReference type="Proteomes" id="UP001066276">
    <property type="component" value="Chromosome 9"/>
</dbReference>
<dbReference type="EMBL" id="JANPWB010000013">
    <property type="protein sequence ID" value="KAJ1108052.1"/>
    <property type="molecule type" value="Genomic_DNA"/>
</dbReference>
<accession>A0AAV7MXW1</accession>
<feature type="region of interest" description="Disordered" evidence="1">
    <location>
        <begin position="39"/>
        <end position="62"/>
    </location>
</feature>
<comment type="caution">
    <text evidence="2">The sequence shown here is derived from an EMBL/GenBank/DDBJ whole genome shotgun (WGS) entry which is preliminary data.</text>
</comment>
<evidence type="ECO:0000313" key="2">
    <source>
        <dbReference type="EMBL" id="KAJ1108052.1"/>
    </source>
</evidence>
<name>A0AAV7MXW1_PLEWA</name>
<organism evidence="2 3">
    <name type="scientific">Pleurodeles waltl</name>
    <name type="common">Iberian ribbed newt</name>
    <dbReference type="NCBI Taxonomy" id="8319"/>
    <lineage>
        <taxon>Eukaryota</taxon>
        <taxon>Metazoa</taxon>
        <taxon>Chordata</taxon>
        <taxon>Craniata</taxon>
        <taxon>Vertebrata</taxon>
        <taxon>Euteleostomi</taxon>
        <taxon>Amphibia</taxon>
        <taxon>Batrachia</taxon>
        <taxon>Caudata</taxon>
        <taxon>Salamandroidea</taxon>
        <taxon>Salamandridae</taxon>
        <taxon>Pleurodelinae</taxon>
        <taxon>Pleurodeles</taxon>
    </lineage>
</organism>
<gene>
    <name evidence="2" type="ORF">NDU88_005436</name>
</gene>
<proteinExistence type="predicted"/>
<reference evidence="2" key="1">
    <citation type="journal article" date="2022" name="bioRxiv">
        <title>Sequencing and chromosome-scale assembly of the giantPleurodeles waltlgenome.</title>
        <authorList>
            <person name="Brown T."/>
            <person name="Elewa A."/>
            <person name="Iarovenko S."/>
            <person name="Subramanian E."/>
            <person name="Araus A.J."/>
            <person name="Petzold A."/>
            <person name="Susuki M."/>
            <person name="Suzuki K.-i.T."/>
            <person name="Hayashi T."/>
            <person name="Toyoda A."/>
            <person name="Oliveira C."/>
            <person name="Osipova E."/>
            <person name="Leigh N.D."/>
            <person name="Simon A."/>
            <person name="Yun M.H."/>
        </authorList>
    </citation>
    <scope>NUCLEOTIDE SEQUENCE</scope>
    <source>
        <strain evidence="2">20211129_DDA</strain>
        <tissue evidence="2">Liver</tissue>
    </source>
</reference>
<evidence type="ECO:0000256" key="1">
    <source>
        <dbReference type="SAM" id="MobiDB-lite"/>
    </source>
</evidence>
<sequence length="83" mass="8930">MIFDPLGPYCPAAGGLAWAFRPACSRLVCAAAGIEPRRPRRVENAPEARSFPAPRAKRRPERGDGLDLCALVKGRPEGAATWS</sequence>